<gene>
    <name evidence="2" type="ORF">CLUMA_CG004207</name>
</gene>
<proteinExistence type="predicted"/>
<dbReference type="Proteomes" id="UP000183832">
    <property type="component" value="Unassembled WGS sequence"/>
</dbReference>
<protein>
    <submittedName>
        <fullName evidence="2">CLUMA_CG004207, isoform A</fullName>
    </submittedName>
</protein>
<accession>A0A1J1HSG9</accession>
<reference evidence="2 3" key="1">
    <citation type="submission" date="2015-04" db="EMBL/GenBank/DDBJ databases">
        <authorList>
            <person name="Syromyatnikov M.Y."/>
            <person name="Popov V.N."/>
        </authorList>
    </citation>
    <scope>NUCLEOTIDE SEQUENCE [LARGE SCALE GENOMIC DNA]</scope>
</reference>
<name>A0A1J1HSG9_9DIPT</name>
<dbReference type="EMBL" id="CVRI01000019">
    <property type="protein sequence ID" value="CRK90482.1"/>
    <property type="molecule type" value="Genomic_DNA"/>
</dbReference>
<evidence type="ECO:0000256" key="1">
    <source>
        <dbReference type="SAM" id="MobiDB-lite"/>
    </source>
</evidence>
<dbReference type="AlphaFoldDB" id="A0A1J1HSG9"/>
<sequence length="105" mass="12666">MIPYNKKKKKNEREKSYKVKKVSTQEVSQYPHILSLPQQEVERIIELHCQQSIHVEFSKEQKARTRRNKLRYLGKVGKIHFTTAIRRQIVFGSEMENRIKRPPYQ</sequence>
<feature type="region of interest" description="Disordered" evidence="1">
    <location>
        <begin position="1"/>
        <end position="20"/>
    </location>
</feature>
<organism evidence="2 3">
    <name type="scientific">Clunio marinus</name>
    <dbReference type="NCBI Taxonomy" id="568069"/>
    <lineage>
        <taxon>Eukaryota</taxon>
        <taxon>Metazoa</taxon>
        <taxon>Ecdysozoa</taxon>
        <taxon>Arthropoda</taxon>
        <taxon>Hexapoda</taxon>
        <taxon>Insecta</taxon>
        <taxon>Pterygota</taxon>
        <taxon>Neoptera</taxon>
        <taxon>Endopterygota</taxon>
        <taxon>Diptera</taxon>
        <taxon>Nematocera</taxon>
        <taxon>Chironomoidea</taxon>
        <taxon>Chironomidae</taxon>
        <taxon>Clunio</taxon>
    </lineage>
</organism>
<evidence type="ECO:0000313" key="3">
    <source>
        <dbReference type="Proteomes" id="UP000183832"/>
    </source>
</evidence>
<evidence type="ECO:0000313" key="2">
    <source>
        <dbReference type="EMBL" id="CRK90482.1"/>
    </source>
</evidence>
<feature type="compositionally biased region" description="Basic residues" evidence="1">
    <location>
        <begin position="1"/>
        <end position="10"/>
    </location>
</feature>
<keyword evidence="3" id="KW-1185">Reference proteome</keyword>